<keyword evidence="1" id="KW-1133">Transmembrane helix</keyword>
<dbReference type="Gene3D" id="3.30.70.2970">
    <property type="entry name" value="Protein of unknown function (DUF541), domain 2"/>
    <property type="match status" value="1"/>
</dbReference>
<reference evidence="2 3" key="1">
    <citation type="journal article" date="2016" name="Nat. Commun.">
        <title>Thousands of microbial genomes shed light on interconnected biogeochemical processes in an aquifer system.</title>
        <authorList>
            <person name="Anantharaman K."/>
            <person name="Brown C.T."/>
            <person name="Hug L.A."/>
            <person name="Sharon I."/>
            <person name="Castelle C.J."/>
            <person name="Probst A.J."/>
            <person name="Thomas B.C."/>
            <person name="Singh A."/>
            <person name="Wilkins M.J."/>
            <person name="Karaoz U."/>
            <person name="Brodie E.L."/>
            <person name="Williams K.H."/>
            <person name="Hubbard S.S."/>
            <person name="Banfield J.F."/>
        </authorList>
    </citation>
    <scope>NUCLEOTIDE SEQUENCE [LARGE SCALE GENOMIC DNA]</scope>
</reference>
<dbReference type="PANTHER" id="PTHR34387">
    <property type="entry name" value="SLR1258 PROTEIN"/>
    <property type="match status" value="1"/>
</dbReference>
<organism evidence="2 3">
    <name type="scientific">Candidatus Campbellbacteria bacterium RIFOXYC2_FULL_35_25</name>
    <dbReference type="NCBI Taxonomy" id="1797582"/>
    <lineage>
        <taxon>Bacteria</taxon>
        <taxon>Candidatus Campbelliibacteriota</taxon>
    </lineage>
</organism>
<evidence type="ECO:0000313" key="2">
    <source>
        <dbReference type="EMBL" id="OGD67005.1"/>
    </source>
</evidence>
<dbReference type="Proteomes" id="UP000179003">
    <property type="component" value="Unassembled WGS sequence"/>
</dbReference>
<sequence length="288" mass="31874">MNEENNKKMDKCCSEDNKYMNRCCVGNKRNVVRIFSLLLIVTSVFMIFKTVGVYRENKFIGQGGVGNTMTFSGEGEVFAVPDIASFSFSVVEESKTPSEAQALATKKINEAITFLKENNIEDKDIKTTNYNVYPRYEWQKRNIVCIAAPCISPETERVLVGYEVNQSVTVKVRDTEKAGTILAGIGGLDVSNISGLNFEIDDEDGLTREARKLAIEDAKSKAGELAKDLGVKLVRIVNFSESGDYPTYYKTSFAEMDAVGMGGAIEAPQLPMGENKIISNISITYEIR</sequence>
<gene>
    <name evidence="2" type="ORF">A2442_02625</name>
</gene>
<comment type="caution">
    <text evidence="2">The sequence shown here is derived from an EMBL/GenBank/DDBJ whole genome shotgun (WGS) entry which is preliminary data.</text>
</comment>
<dbReference type="AlphaFoldDB" id="A0A1F5EI03"/>
<dbReference type="InterPro" id="IPR052022">
    <property type="entry name" value="26kDa_periplasmic_antigen"/>
</dbReference>
<name>A0A1F5EI03_9BACT</name>
<keyword evidence="1" id="KW-0472">Membrane</keyword>
<proteinExistence type="predicted"/>
<dbReference type="PANTHER" id="PTHR34387:SF1">
    <property type="entry name" value="PERIPLASMIC IMMUNOGENIC PROTEIN"/>
    <property type="match status" value="1"/>
</dbReference>
<keyword evidence="1" id="KW-0812">Transmembrane</keyword>
<protein>
    <recommendedName>
        <fullName evidence="4">SIMPL domain-containing protein</fullName>
    </recommendedName>
</protein>
<dbReference type="STRING" id="1797582.A2442_02625"/>
<evidence type="ECO:0000313" key="3">
    <source>
        <dbReference type="Proteomes" id="UP000179003"/>
    </source>
</evidence>
<dbReference type="Pfam" id="PF04402">
    <property type="entry name" value="SIMPL"/>
    <property type="match status" value="1"/>
</dbReference>
<dbReference type="Gene3D" id="3.30.110.170">
    <property type="entry name" value="Protein of unknown function (DUF541), domain 1"/>
    <property type="match status" value="1"/>
</dbReference>
<evidence type="ECO:0008006" key="4">
    <source>
        <dbReference type="Google" id="ProtNLM"/>
    </source>
</evidence>
<feature type="transmembrane region" description="Helical" evidence="1">
    <location>
        <begin position="30"/>
        <end position="48"/>
    </location>
</feature>
<evidence type="ECO:0000256" key="1">
    <source>
        <dbReference type="SAM" id="Phobius"/>
    </source>
</evidence>
<accession>A0A1F5EI03</accession>
<dbReference type="InterPro" id="IPR007497">
    <property type="entry name" value="SIMPL/DUF541"/>
</dbReference>
<dbReference type="EMBL" id="MFAE01000010">
    <property type="protein sequence ID" value="OGD67005.1"/>
    <property type="molecule type" value="Genomic_DNA"/>
</dbReference>
<dbReference type="GO" id="GO:0006974">
    <property type="term" value="P:DNA damage response"/>
    <property type="evidence" value="ECO:0007669"/>
    <property type="project" value="TreeGrafter"/>
</dbReference>